<dbReference type="PROSITE" id="PS50240">
    <property type="entry name" value="TRYPSIN_DOM"/>
    <property type="match status" value="1"/>
</dbReference>
<comment type="similarity">
    <text evidence="8">Belongs to the peptidase S1 family. CLIP subfamily.</text>
</comment>
<name>A0A835NJZ6_9PASS</name>
<evidence type="ECO:0000313" key="11">
    <source>
        <dbReference type="EMBL" id="KAG0116069.1"/>
    </source>
</evidence>
<dbReference type="CDD" id="cd00190">
    <property type="entry name" value="Tryp_SPc"/>
    <property type="match status" value="1"/>
</dbReference>
<keyword evidence="4" id="KW-0645">Protease</keyword>
<dbReference type="EMBL" id="JADDUC020000031">
    <property type="protein sequence ID" value="KAI1230254.1"/>
    <property type="molecule type" value="Genomic_DNA"/>
</dbReference>
<dbReference type="InterPro" id="IPR001314">
    <property type="entry name" value="Peptidase_S1A"/>
</dbReference>
<dbReference type="InterPro" id="IPR009003">
    <property type="entry name" value="Peptidase_S1_PA"/>
</dbReference>
<dbReference type="EMBL" id="JADDUC010000186">
    <property type="protein sequence ID" value="KAG0116069.1"/>
    <property type="molecule type" value="Genomic_DNA"/>
</dbReference>
<reference evidence="12" key="3">
    <citation type="submission" date="2022-01" db="EMBL/GenBank/DDBJ databases">
        <authorList>
            <person name="Rubenstein D.R."/>
        </authorList>
    </citation>
    <scope>NUCLEOTIDE SEQUENCE</scope>
    <source>
        <strain evidence="12">SS15</strain>
        <tissue evidence="12">Liver</tissue>
    </source>
</reference>
<sequence length="461" mass="49817">MTLGTCGHRPMASDYDSIASDFSIVAGTGAQPGAWPWIVSIQDPRKIGTGHTCGGSLISPQWLTHLGPEAQVRHVKRLLVHQHYTAASQQNDIALLQLDQPVQCSDYVQLACVPNASLTVSELKSCYIAGWGSASAKALGVSDVLQEAKVRLLDTRDVNSSRWYAGTIHTHNLCAGYPRGGMDTCQGDSGGPLVCKDNRASYFWLVGVTSWGKGCARAKRPGVYTSTQHFYNWILVQMGLCPAVTATPAPESTCISTPLEQPEPTPTESGCSTPTPHPQTTVTATPTPEPTFSSTPSEQPEPTPPEPGCSTPTPHHPTVTATAAPETSTPSEQPTPTQSPVTIPQPYQILVQFLTQVHEIHKLIPRAIAPITKMLEQEDHILSVSKSQDPKLNPFINYSHTNGARKEKLLALPWALVQLQTWKHPPKTEPTKVLAGKAAAGYNFNCTHRTAPRHHLLSSMP</sequence>
<dbReference type="OrthoDB" id="6339452at2759"/>
<reference evidence="12 13" key="2">
    <citation type="journal article" date="2021" name="J. Hered.">
        <title>Feather Gene Expression Elucidates the Developmental Basis of Plumage Iridescence in African Starlings.</title>
        <authorList>
            <person name="Rubenstein D.R."/>
            <person name="Corvelo A."/>
            <person name="MacManes M.D."/>
            <person name="Maia R."/>
            <person name="Narzisi G."/>
            <person name="Rousaki A."/>
            <person name="Vandenabeele P."/>
            <person name="Shawkey M.D."/>
            <person name="Solomon J."/>
        </authorList>
    </citation>
    <scope>NUCLEOTIDE SEQUENCE [LARGE SCALE GENOMIC DNA]</scope>
    <source>
        <strain evidence="12">SS15</strain>
    </source>
</reference>
<dbReference type="PRINTS" id="PR00722">
    <property type="entry name" value="CHYMOTRYPSIN"/>
</dbReference>
<evidence type="ECO:0000259" key="10">
    <source>
        <dbReference type="PROSITE" id="PS50240"/>
    </source>
</evidence>
<feature type="compositionally biased region" description="Low complexity" evidence="9">
    <location>
        <begin position="257"/>
        <end position="268"/>
    </location>
</feature>
<dbReference type="SMART" id="SM00020">
    <property type="entry name" value="Tryp_SPc"/>
    <property type="match status" value="1"/>
</dbReference>
<dbReference type="Pfam" id="PF00089">
    <property type="entry name" value="Trypsin"/>
    <property type="match status" value="1"/>
</dbReference>
<dbReference type="Gene3D" id="2.40.10.10">
    <property type="entry name" value="Trypsin-like serine proteases"/>
    <property type="match status" value="2"/>
</dbReference>
<proteinExistence type="inferred from homology"/>
<evidence type="ECO:0000256" key="9">
    <source>
        <dbReference type="SAM" id="MobiDB-lite"/>
    </source>
</evidence>
<keyword evidence="5" id="KW-0378">Hydrolase</keyword>
<comment type="catalytic activity">
    <reaction evidence="1">
        <text>Preferential cleavage: Arg-|-Xaa, Lys-|-Xaa.</text>
        <dbReference type="EC" id="3.4.21.10"/>
    </reaction>
</comment>
<accession>A0A835NJZ6</accession>
<feature type="domain" description="Peptidase S1" evidence="10">
    <location>
        <begin position="24"/>
        <end position="239"/>
    </location>
</feature>
<gene>
    <name evidence="12" type="ORF">IHE44_0010219</name>
    <name evidence="11" type="ORF">IHE44_004644</name>
</gene>
<dbReference type="GO" id="GO:0006508">
    <property type="term" value="P:proteolysis"/>
    <property type="evidence" value="ECO:0007669"/>
    <property type="project" value="UniProtKB-KW"/>
</dbReference>
<dbReference type="SUPFAM" id="SSF50494">
    <property type="entry name" value="Trypsin-like serine proteases"/>
    <property type="match status" value="1"/>
</dbReference>
<dbReference type="GO" id="GO:0007340">
    <property type="term" value="P:acrosome reaction"/>
    <property type="evidence" value="ECO:0007669"/>
    <property type="project" value="TreeGrafter"/>
</dbReference>
<dbReference type="PANTHER" id="PTHR24252">
    <property type="entry name" value="ACROSIN-RELATED"/>
    <property type="match status" value="1"/>
</dbReference>
<dbReference type="GO" id="GO:0004252">
    <property type="term" value="F:serine-type endopeptidase activity"/>
    <property type="evidence" value="ECO:0007669"/>
    <property type="project" value="InterPro"/>
</dbReference>
<keyword evidence="6" id="KW-0720">Serine protease</keyword>
<dbReference type="InterPro" id="IPR043504">
    <property type="entry name" value="Peptidase_S1_PA_chymotrypsin"/>
</dbReference>
<evidence type="ECO:0000313" key="13">
    <source>
        <dbReference type="Proteomes" id="UP000618051"/>
    </source>
</evidence>
<dbReference type="PANTHER" id="PTHR24252:SF8">
    <property type="entry name" value="ACROSIN"/>
    <property type="match status" value="1"/>
</dbReference>
<dbReference type="PROSITE" id="PS00135">
    <property type="entry name" value="TRYPSIN_SER"/>
    <property type="match status" value="1"/>
</dbReference>
<evidence type="ECO:0000313" key="12">
    <source>
        <dbReference type="EMBL" id="KAI1230254.1"/>
    </source>
</evidence>
<dbReference type="EC" id="3.4.21.10" evidence="2"/>
<evidence type="ECO:0000256" key="2">
    <source>
        <dbReference type="ARBA" id="ARBA00012050"/>
    </source>
</evidence>
<dbReference type="FunFam" id="2.40.10.10:FF:000002">
    <property type="entry name" value="Transmembrane protease serine"/>
    <property type="match status" value="1"/>
</dbReference>
<feature type="compositionally biased region" description="Low complexity" evidence="9">
    <location>
        <begin position="278"/>
        <end position="298"/>
    </location>
</feature>
<dbReference type="Proteomes" id="UP000618051">
    <property type="component" value="Unassembled WGS sequence"/>
</dbReference>
<evidence type="ECO:0000256" key="4">
    <source>
        <dbReference type="ARBA" id="ARBA00022670"/>
    </source>
</evidence>
<keyword evidence="7" id="KW-1015">Disulfide bond</keyword>
<evidence type="ECO:0000256" key="5">
    <source>
        <dbReference type="ARBA" id="ARBA00022801"/>
    </source>
</evidence>
<comment type="caution">
    <text evidence="11">The sequence shown here is derived from an EMBL/GenBank/DDBJ whole genome shotgun (WGS) entry which is preliminary data.</text>
</comment>
<dbReference type="AlphaFoldDB" id="A0A835NJZ6"/>
<evidence type="ECO:0000256" key="3">
    <source>
        <dbReference type="ARBA" id="ARBA00017161"/>
    </source>
</evidence>
<reference evidence="11" key="1">
    <citation type="submission" date="2020-10" db="EMBL/GenBank/DDBJ databases">
        <title>Feather gene expression reveals the developmental basis of iridescence in African starlings.</title>
        <authorList>
            <person name="Rubenstein D.R."/>
        </authorList>
    </citation>
    <scope>NUCLEOTIDE SEQUENCE</scope>
    <source>
        <strain evidence="11">SS15</strain>
        <tissue evidence="11">Liver</tissue>
    </source>
</reference>
<organism evidence="11">
    <name type="scientific">Lamprotornis superbus</name>
    <dbReference type="NCBI Taxonomy" id="245042"/>
    <lineage>
        <taxon>Eukaryota</taxon>
        <taxon>Metazoa</taxon>
        <taxon>Chordata</taxon>
        <taxon>Craniata</taxon>
        <taxon>Vertebrata</taxon>
        <taxon>Euteleostomi</taxon>
        <taxon>Archelosauria</taxon>
        <taxon>Archosauria</taxon>
        <taxon>Dinosauria</taxon>
        <taxon>Saurischia</taxon>
        <taxon>Theropoda</taxon>
        <taxon>Coelurosauria</taxon>
        <taxon>Aves</taxon>
        <taxon>Neognathae</taxon>
        <taxon>Neoaves</taxon>
        <taxon>Telluraves</taxon>
        <taxon>Australaves</taxon>
        <taxon>Passeriformes</taxon>
        <taxon>Sturnidae</taxon>
        <taxon>Lamprotornis</taxon>
    </lineage>
</organism>
<evidence type="ECO:0000256" key="8">
    <source>
        <dbReference type="ARBA" id="ARBA00024195"/>
    </source>
</evidence>
<evidence type="ECO:0000256" key="6">
    <source>
        <dbReference type="ARBA" id="ARBA00022825"/>
    </source>
</evidence>
<evidence type="ECO:0000256" key="1">
    <source>
        <dbReference type="ARBA" id="ARBA00001656"/>
    </source>
</evidence>
<protein>
    <recommendedName>
        <fullName evidence="3">Acrosin</fullName>
        <ecNumber evidence="2">3.4.21.10</ecNumber>
    </recommendedName>
</protein>
<feature type="region of interest" description="Disordered" evidence="9">
    <location>
        <begin position="250"/>
        <end position="342"/>
    </location>
</feature>
<dbReference type="InterPro" id="IPR001254">
    <property type="entry name" value="Trypsin_dom"/>
</dbReference>
<feature type="compositionally biased region" description="Low complexity" evidence="9">
    <location>
        <begin position="308"/>
        <end position="340"/>
    </location>
</feature>
<evidence type="ECO:0000256" key="7">
    <source>
        <dbReference type="ARBA" id="ARBA00023157"/>
    </source>
</evidence>
<dbReference type="InterPro" id="IPR033116">
    <property type="entry name" value="TRYPSIN_SER"/>
</dbReference>
<keyword evidence="13" id="KW-1185">Reference proteome</keyword>